<organism evidence="3 4">
    <name type="scientific">Hungatella hathewayi</name>
    <dbReference type="NCBI Taxonomy" id="154046"/>
    <lineage>
        <taxon>Bacteria</taxon>
        <taxon>Bacillati</taxon>
        <taxon>Bacillota</taxon>
        <taxon>Clostridia</taxon>
        <taxon>Lachnospirales</taxon>
        <taxon>Lachnospiraceae</taxon>
        <taxon>Hungatella</taxon>
    </lineage>
</organism>
<keyword evidence="2" id="KW-1133">Transmembrane helix</keyword>
<dbReference type="EMBL" id="BQNJ01000001">
    <property type="protein sequence ID" value="GKG99395.1"/>
    <property type="molecule type" value="Genomic_DNA"/>
</dbReference>
<sequence>MESTKFCKHCGEVIDADCVVCPKCGKQVEQLSSGKDTPIIINNSSSSSSSASAAASVSGGGKRALPWYLKWFWIFILGCFTGGIYWIVGFVLRVNWKSKN</sequence>
<gene>
    <name evidence="3" type="ORF">CE91St55_13770</name>
</gene>
<evidence type="ECO:0000256" key="1">
    <source>
        <dbReference type="SAM" id="MobiDB-lite"/>
    </source>
</evidence>
<dbReference type="Proteomes" id="UP001055091">
    <property type="component" value="Unassembled WGS sequence"/>
</dbReference>
<name>A0AA37N6F7_9FIRM</name>
<evidence type="ECO:0000313" key="4">
    <source>
        <dbReference type="Proteomes" id="UP001055091"/>
    </source>
</evidence>
<protein>
    <recommendedName>
        <fullName evidence="5">Zinc ribbon domain-containing protein</fullName>
    </recommendedName>
</protein>
<evidence type="ECO:0000313" key="3">
    <source>
        <dbReference type="EMBL" id="GKG99395.1"/>
    </source>
</evidence>
<accession>A0AA37N6F7</accession>
<feature type="region of interest" description="Disordered" evidence="1">
    <location>
        <begin position="36"/>
        <end position="56"/>
    </location>
</feature>
<dbReference type="RefSeq" id="WP_147348788.1">
    <property type="nucleotide sequence ID" value="NZ_BQNJ01000001.1"/>
</dbReference>
<keyword evidence="2" id="KW-0472">Membrane</keyword>
<proteinExistence type="predicted"/>
<feature type="compositionally biased region" description="Low complexity" evidence="1">
    <location>
        <begin position="44"/>
        <end position="56"/>
    </location>
</feature>
<evidence type="ECO:0008006" key="5">
    <source>
        <dbReference type="Google" id="ProtNLM"/>
    </source>
</evidence>
<dbReference type="AlphaFoldDB" id="A0AA37N6F7"/>
<keyword evidence="2" id="KW-0812">Transmembrane</keyword>
<comment type="caution">
    <text evidence="3">The sequence shown here is derived from an EMBL/GenBank/DDBJ whole genome shotgun (WGS) entry which is preliminary data.</text>
</comment>
<reference evidence="3" key="1">
    <citation type="submission" date="2022-01" db="EMBL/GenBank/DDBJ databases">
        <title>Novel bile acid biosynthetic pathways are enriched in the microbiome of centenarians.</title>
        <authorList>
            <person name="Sato Y."/>
            <person name="Atarashi K."/>
            <person name="Plichta R.D."/>
            <person name="Arai Y."/>
            <person name="Sasajima S."/>
            <person name="Kearney M.S."/>
            <person name="Suda W."/>
            <person name="Takeshita K."/>
            <person name="Sasaki T."/>
            <person name="Okamoto S."/>
            <person name="Skelly N.A."/>
            <person name="Okamura Y."/>
            <person name="Vlamakis H."/>
            <person name="Li Y."/>
            <person name="Tanoue T."/>
            <person name="Takei H."/>
            <person name="Nittono H."/>
            <person name="Narushima S."/>
            <person name="Irie J."/>
            <person name="Itoh H."/>
            <person name="Moriya K."/>
            <person name="Sugiura Y."/>
            <person name="Suematsu M."/>
            <person name="Moritoki N."/>
            <person name="Shibata S."/>
            <person name="Littman R.D."/>
            <person name="Fischbach A.M."/>
            <person name="Uwamino Y."/>
            <person name="Inoue T."/>
            <person name="Honda A."/>
            <person name="Hattori M."/>
            <person name="Murai T."/>
            <person name="Xavier J.R."/>
            <person name="Hirose N."/>
            <person name="Honda K."/>
        </authorList>
    </citation>
    <scope>NUCLEOTIDE SEQUENCE</scope>
    <source>
        <strain evidence="3">CE91-St55</strain>
    </source>
</reference>
<evidence type="ECO:0000256" key="2">
    <source>
        <dbReference type="SAM" id="Phobius"/>
    </source>
</evidence>
<feature type="transmembrane region" description="Helical" evidence="2">
    <location>
        <begin position="71"/>
        <end position="92"/>
    </location>
</feature>